<proteinExistence type="predicted"/>
<gene>
    <name evidence="5" type="ORF">GCM10011395_26190</name>
</gene>
<accession>A0ABQ1H0F2</accession>
<keyword evidence="1" id="KW-0805">Transcription regulation</keyword>
<sequence>MKSAFDKIMGGLDDAVAYAEGDHSRGRVATVDVKAVRAATKLSQSKFADTYRLSVATVQDWEQGRRAPDRSSVTLLRMIEADPAGVQQIMAKIPA</sequence>
<dbReference type="Proteomes" id="UP000618591">
    <property type="component" value="Unassembled WGS sequence"/>
</dbReference>
<dbReference type="RefSeq" id="WP_188448190.1">
    <property type="nucleotide sequence ID" value="NZ_BMDW01000016.1"/>
</dbReference>
<dbReference type="EMBL" id="BMDW01000016">
    <property type="protein sequence ID" value="GGA54513.1"/>
    <property type="molecule type" value="Genomic_DNA"/>
</dbReference>
<name>A0ABQ1H0F2_9SPHN</name>
<dbReference type="InterPro" id="IPR052359">
    <property type="entry name" value="HTH-type_reg/antitoxin"/>
</dbReference>
<feature type="domain" description="HTH cro/C1-type" evidence="4">
    <location>
        <begin position="33"/>
        <end position="69"/>
    </location>
</feature>
<protein>
    <submittedName>
        <fullName evidence="5">Transcriptional regulator</fullName>
    </submittedName>
</protein>
<reference evidence="6" key="1">
    <citation type="journal article" date="2019" name="Int. J. Syst. Evol. Microbiol.">
        <title>The Global Catalogue of Microorganisms (GCM) 10K type strain sequencing project: providing services to taxonomists for standard genome sequencing and annotation.</title>
        <authorList>
            <consortium name="The Broad Institute Genomics Platform"/>
            <consortium name="The Broad Institute Genome Sequencing Center for Infectious Disease"/>
            <person name="Wu L."/>
            <person name="Ma J."/>
        </authorList>
    </citation>
    <scope>NUCLEOTIDE SEQUENCE [LARGE SCALE GENOMIC DNA]</scope>
    <source>
        <strain evidence="6">CGMCC 1.10106</strain>
    </source>
</reference>
<dbReference type="Gene3D" id="1.10.260.40">
    <property type="entry name" value="lambda repressor-like DNA-binding domains"/>
    <property type="match status" value="1"/>
</dbReference>
<dbReference type="InterPro" id="IPR010982">
    <property type="entry name" value="Lambda_DNA-bd_dom_sf"/>
</dbReference>
<comment type="caution">
    <text evidence="5">The sequence shown here is derived from an EMBL/GenBank/DDBJ whole genome shotgun (WGS) entry which is preliminary data.</text>
</comment>
<dbReference type="CDD" id="cd00093">
    <property type="entry name" value="HTH_XRE"/>
    <property type="match status" value="1"/>
</dbReference>
<dbReference type="InterPro" id="IPR001387">
    <property type="entry name" value="Cro/C1-type_HTH"/>
</dbReference>
<dbReference type="PANTHER" id="PTHR36511">
    <property type="entry name" value="MERR FAMILY BACTERIAL REGULATORY PROTEIN"/>
    <property type="match status" value="1"/>
</dbReference>
<dbReference type="SUPFAM" id="SSF47413">
    <property type="entry name" value="lambda repressor-like DNA-binding domains"/>
    <property type="match status" value="1"/>
</dbReference>
<keyword evidence="2" id="KW-0238">DNA-binding</keyword>
<evidence type="ECO:0000259" key="4">
    <source>
        <dbReference type="PROSITE" id="PS50943"/>
    </source>
</evidence>
<dbReference type="PROSITE" id="PS50943">
    <property type="entry name" value="HTH_CROC1"/>
    <property type="match status" value="1"/>
</dbReference>
<evidence type="ECO:0000256" key="2">
    <source>
        <dbReference type="ARBA" id="ARBA00023125"/>
    </source>
</evidence>
<evidence type="ECO:0000313" key="6">
    <source>
        <dbReference type="Proteomes" id="UP000618591"/>
    </source>
</evidence>
<evidence type="ECO:0000256" key="1">
    <source>
        <dbReference type="ARBA" id="ARBA00023015"/>
    </source>
</evidence>
<dbReference type="Pfam" id="PF01381">
    <property type="entry name" value="HTH_3"/>
    <property type="match status" value="1"/>
</dbReference>
<evidence type="ECO:0000256" key="3">
    <source>
        <dbReference type="ARBA" id="ARBA00023163"/>
    </source>
</evidence>
<keyword evidence="3" id="KW-0804">Transcription</keyword>
<organism evidence="5 6">
    <name type="scientific">Sphingomonas psychrolutea</name>
    <dbReference type="NCBI Taxonomy" id="1259676"/>
    <lineage>
        <taxon>Bacteria</taxon>
        <taxon>Pseudomonadati</taxon>
        <taxon>Pseudomonadota</taxon>
        <taxon>Alphaproteobacteria</taxon>
        <taxon>Sphingomonadales</taxon>
        <taxon>Sphingomonadaceae</taxon>
        <taxon>Sphingomonas</taxon>
    </lineage>
</organism>
<evidence type="ECO:0000313" key="5">
    <source>
        <dbReference type="EMBL" id="GGA54513.1"/>
    </source>
</evidence>
<dbReference type="PANTHER" id="PTHR36511:SF6">
    <property type="entry name" value="TRANSCRIPTIONAL REGULATOR"/>
    <property type="match status" value="1"/>
</dbReference>
<keyword evidence="6" id="KW-1185">Reference proteome</keyword>